<dbReference type="CDD" id="cd11642">
    <property type="entry name" value="SUMT"/>
    <property type="match status" value="1"/>
</dbReference>
<dbReference type="AlphaFoldDB" id="E8X1Y1"/>
<dbReference type="EC" id="2.1.1.107" evidence="2"/>
<keyword evidence="4 8" id="KW-0808">Transferase</keyword>
<dbReference type="NCBIfam" id="TIGR01469">
    <property type="entry name" value="cobA_cysG_Cterm"/>
    <property type="match status" value="1"/>
</dbReference>
<dbReference type="InterPro" id="IPR014776">
    <property type="entry name" value="4pyrrole_Mease_sub2"/>
</dbReference>
<evidence type="ECO:0000256" key="2">
    <source>
        <dbReference type="ARBA" id="ARBA00012162"/>
    </source>
</evidence>
<dbReference type="Gene3D" id="3.40.1010.10">
    <property type="entry name" value="Cobalt-precorrin-4 Transmethylase, Domain 1"/>
    <property type="match status" value="1"/>
</dbReference>
<dbReference type="FunFam" id="3.40.1010.10:FF:000001">
    <property type="entry name" value="Siroheme synthase"/>
    <property type="match status" value="1"/>
</dbReference>
<dbReference type="KEGG" id="acm:AciX9_2098"/>
<dbReference type="InterPro" id="IPR000878">
    <property type="entry name" value="4pyrrol_Mease"/>
</dbReference>
<dbReference type="SUPFAM" id="SSF53790">
    <property type="entry name" value="Tetrapyrrole methylase"/>
    <property type="match status" value="1"/>
</dbReference>
<dbReference type="OrthoDB" id="9815856at2"/>
<comment type="similarity">
    <text evidence="1 8">Belongs to the precorrin methyltransferase family.</text>
</comment>
<dbReference type="PROSITE" id="PS00840">
    <property type="entry name" value="SUMT_2"/>
    <property type="match status" value="1"/>
</dbReference>
<dbReference type="PaxDb" id="1198114-AciX9_2098"/>
<keyword evidence="3 8" id="KW-0489">Methyltransferase</keyword>
<protein>
    <recommendedName>
        <fullName evidence="2">uroporphyrinogen-III C-methyltransferase</fullName>
        <ecNumber evidence="2">2.1.1.107</ecNumber>
    </recommendedName>
</protein>
<evidence type="ECO:0000256" key="6">
    <source>
        <dbReference type="ARBA" id="ARBA00023244"/>
    </source>
</evidence>
<evidence type="ECO:0000256" key="5">
    <source>
        <dbReference type="ARBA" id="ARBA00022691"/>
    </source>
</evidence>
<dbReference type="InterPro" id="IPR006366">
    <property type="entry name" value="CobA/CysG_C"/>
</dbReference>
<dbReference type="GO" id="GO:0019354">
    <property type="term" value="P:siroheme biosynthetic process"/>
    <property type="evidence" value="ECO:0007669"/>
    <property type="project" value="InterPro"/>
</dbReference>
<dbReference type="Proteomes" id="UP000000343">
    <property type="component" value="Chromosome"/>
</dbReference>
<evidence type="ECO:0000256" key="7">
    <source>
        <dbReference type="ARBA" id="ARBA00025705"/>
    </source>
</evidence>
<dbReference type="InterPro" id="IPR050161">
    <property type="entry name" value="Siro_Cobalamin_biosynth"/>
</dbReference>
<dbReference type="PANTHER" id="PTHR45790:SF3">
    <property type="entry name" value="S-ADENOSYL-L-METHIONINE-DEPENDENT UROPORPHYRINOGEN III METHYLTRANSFERASE, CHLOROPLASTIC"/>
    <property type="match status" value="1"/>
</dbReference>
<evidence type="ECO:0000256" key="3">
    <source>
        <dbReference type="ARBA" id="ARBA00022603"/>
    </source>
</evidence>
<accession>E8X1Y1</accession>
<evidence type="ECO:0000256" key="9">
    <source>
        <dbReference type="SAM" id="MobiDB-lite"/>
    </source>
</evidence>
<name>E8X1Y1_GRATM</name>
<dbReference type="EMBL" id="CP002480">
    <property type="protein sequence ID" value="ADW69142.1"/>
    <property type="molecule type" value="Genomic_DNA"/>
</dbReference>
<dbReference type="STRING" id="1198114.AciX9_2098"/>
<keyword evidence="6" id="KW-0627">Porphyrin biosynthesis</keyword>
<evidence type="ECO:0000256" key="4">
    <source>
        <dbReference type="ARBA" id="ARBA00022679"/>
    </source>
</evidence>
<dbReference type="Pfam" id="PF00590">
    <property type="entry name" value="TP_methylase"/>
    <property type="match status" value="1"/>
</dbReference>
<dbReference type="InterPro" id="IPR035996">
    <property type="entry name" value="4pyrrol_Methylase_sf"/>
</dbReference>
<dbReference type="InterPro" id="IPR003043">
    <property type="entry name" value="Uropor_MeTrfase_CS"/>
</dbReference>
<dbReference type="GO" id="GO:0032259">
    <property type="term" value="P:methylation"/>
    <property type="evidence" value="ECO:0007669"/>
    <property type="project" value="UniProtKB-KW"/>
</dbReference>
<proteinExistence type="inferred from homology"/>
<dbReference type="HOGENOM" id="CLU_011276_7_0_0"/>
<dbReference type="eggNOG" id="COG0007">
    <property type="taxonomic scope" value="Bacteria"/>
</dbReference>
<evidence type="ECO:0000256" key="8">
    <source>
        <dbReference type="RuleBase" id="RU003960"/>
    </source>
</evidence>
<organism evidence="12">
    <name type="scientific">Granulicella tundricola (strain ATCC BAA-1859 / DSM 23138 / MP5ACTX9)</name>
    <dbReference type="NCBI Taxonomy" id="1198114"/>
    <lineage>
        <taxon>Bacteria</taxon>
        <taxon>Pseudomonadati</taxon>
        <taxon>Acidobacteriota</taxon>
        <taxon>Terriglobia</taxon>
        <taxon>Terriglobales</taxon>
        <taxon>Acidobacteriaceae</taxon>
        <taxon>Granulicella</taxon>
    </lineage>
</organism>
<reference evidence="12" key="1">
    <citation type="submission" date="2011-01" db="EMBL/GenBank/DDBJ databases">
        <title>Complete sequence of chromosome of Acidobacterium sp. MP5ACTX9.</title>
        <authorList>
            <consortium name="US DOE Joint Genome Institute"/>
            <person name="Lucas S."/>
            <person name="Copeland A."/>
            <person name="Lapidus A."/>
            <person name="Cheng J.-F."/>
            <person name="Goodwin L."/>
            <person name="Pitluck S."/>
            <person name="Teshima H."/>
            <person name="Detter J.C."/>
            <person name="Han C."/>
            <person name="Tapia R."/>
            <person name="Land M."/>
            <person name="Hauser L."/>
            <person name="Kyrpides N."/>
            <person name="Ivanova N."/>
            <person name="Ovchinnikova G."/>
            <person name="Pagani I."/>
            <person name="Rawat S.R."/>
            <person name="Mannisto M."/>
            <person name="Haggblom M.M."/>
            <person name="Woyke T."/>
        </authorList>
    </citation>
    <scope>NUCLEOTIDE SEQUENCE [LARGE SCALE GENOMIC DNA]</scope>
    <source>
        <strain evidence="12">MP5ACTX9</strain>
    </source>
</reference>
<keyword evidence="12" id="KW-1185">Reference proteome</keyword>
<evidence type="ECO:0000313" key="11">
    <source>
        <dbReference type="EMBL" id="ADW69142.1"/>
    </source>
</evidence>
<dbReference type="InterPro" id="IPR014777">
    <property type="entry name" value="4pyrrole_Mease_sub1"/>
</dbReference>
<comment type="pathway">
    <text evidence="7">Porphyrin-containing compound metabolism; siroheme biosynthesis; precorrin-2 from uroporphyrinogen III: step 1/1.</text>
</comment>
<feature type="domain" description="Tetrapyrrole methylase" evidence="10">
    <location>
        <begin position="35"/>
        <end position="246"/>
    </location>
</feature>
<dbReference type="NCBIfam" id="NF004790">
    <property type="entry name" value="PRK06136.1"/>
    <property type="match status" value="1"/>
</dbReference>
<dbReference type="RefSeq" id="WP_013580458.1">
    <property type="nucleotide sequence ID" value="NC_015064.1"/>
</dbReference>
<feature type="region of interest" description="Disordered" evidence="9">
    <location>
        <begin position="1"/>
        <end position="28"/>
    </location>
</feature>
<sequence length="266" mass="27679">MTITTNPPSDQREPQTKPNTSPEVTAARAGQKPGTVYLCGAGPGDPDLLTLRAARLLATCEVILPDDLVSDEILALANPLAEIIPVGKRCGQPRITQAGIHELMLHHARRPKSVLRLKSGDPLVFGRAGEEIDALAAAGIPFDIVPGITAAFAVAASLKTPLTDRAAASKLILATAHHSATKTEPVAWHGAFPPEATLVLYMPGRDFTRLAAELIAAGIPPATPVAAVSRATTPHQHVVSTTLAALPTSQPGPAPLLILIGQAIRT</sequence>
<gene>
    <name evidence="11" type="ordered locus">AciX9_2098</name>
</gene>
<dbReference type="GO" id="GO:0004851">
    <property type="term" value="F:uroporphyrin-III C-methyltransferase activity"/>
    <property type="evidence" value="ECO:0007669"/>
    <property type="project" value="UniProtKB-EC"/>
</dbReference>
<evidence type="ECO:0000256" key="1">
    <source>
        <dbReference type="ARBA" id="ARBA00005879"/>
    </source>
</evidence>
<evidence type="ECO:0000259" key="10">
    <source>
        <dbReference type="Pfam" id="PF00590"/>
    </source>
</evidence>
<dbReference type="PANTHER" id="PTHR45790">
    <property type="entry name" value="SIROHEME SYNTHASE-RELATED"/>
    <property type="match status" value="1"/>
</dbReference>
<evidence type="ECO:0000313" key="12">
    <source>
        <dbReference type="Proteomes" id="UP000000343"/>
    </source>
</evidence>
<dbReference type="Gene3D" id="3.30.950.10">
    <property type="entry name" value="Methyltransferase, Cobalt-precorrin-4 Transmethylase, Domain 2"/>
    <property type="match status" value="1"/>
</dbReference>
<keyword evidence="5" id="KW-0949">S-adenosyl-L-methionine</keyword>